<accession>A0A2K8KKD1</accession>
<dbReference type="Proteomes" id="UP000229757">
    <property type="component" value="Chromosome"/>
</dbReference>
<name>A0A2K8KKD1_9GAMM</name>
<dbReference type="AlphaFoldDB" id="A0A2K8KKD1"/>
<keyword evidence="2" id="KW-1185">Reference proteome</keyword>
<sequence length="465" mass="52543">MNPLLNKLFLYYPATAFTGEFHFLYQGLYRSQQYQSSDGLFRYQLQKFTALLGHAVHHKPYYRRILPADAHLDCSQIHTPEDFQRFYNALPLLTKQDLIGHHQELSGEVHLSSRIKTTGGSTGEPVKLYKNASALARERVATALSYEWAGIQVGAKQARFWGIPHSNRAKFLARITDLVANRYRLSAFDMTDADMAGYYRHLLVVKPAYLYGYVSAIRLFANYIKQTNLAPLPSLKAVITTSEVLSELDRHDIEQGFAVKVFNEYGCGEVGSIAHECEQGALHVMASNLLVQVERDGITYNHGTGEIVLTDLHNYATPLIRYKLGDYATLAPGGCSCGRGLPVLSRVHGRAYDIIHTPEGRSIHPEAIIYIFEKMQEQRAVFKQFQVLQDRLDHLTIRIIPTANFNNAIGRDIQLAVRNKISPTIQITLELVNTIVREKSGKLRVVKRQLTADDNRLPMANTQRS</sequence>
<gene>
    <name evidence="1" type="primary">capK</name>
    <name evidence="1" type="ORF">REIFOR_00260</name>
</gene>
<dbReference type="InterPro" id="IPR042099">
    <property type="entry name" value="ANL_N_sf"/>
</dbReference>
<dbReference type="Gene3D" id="3.40.50.12780">
    <property type="entry name" value="N-terminal domain of ligase-like"/>
    <property type="match status" value="1"/>
</dbReference>
<dbReference type="PANTHER" id="PTHR36932:SF1">
    <property type="entry name" value="CAPSULAR POLYSACCHARIDE BIOSYNTHESIS PROTEIN"/>
    <property type="match status" value="1"/>
</dbReference>
<dbReference type="RefSeq" id="WP_100255841.1">
    <property type="nucleotide sequence ID" value="NZ_CP011797.1"/>
</dbReference>
<dbReference type="SUPFAM" id="SSF56801">
    <property type="entry name" value="Acetyl-CoA synthetase-like"/>
    <property type="match status" value="1"/>
</dbReference>
<proteinExistence type="predicted"/>
<evidence type="ECO:0000313" key="1">
    <source>
        <dbReference type="EMBL" id="ATX75437.1"/>
    </source>
</evidence>
<dbReference type="KEGG" id="rfo:REIFOR_00260"/>
<dbReference type="InterPro" id="IPR053158">
    <property type="entry name" value="CapK_Type1_Caps_Biosynth"/>
</dbReference>
<reference evidence="1 2" key="1">
    <citation type="journal article" date="2017" name="Environ. Microbiol.">
        <title>Genomic and physiological analyses of 'Reinekea forsetii' reveal a versatile opportunistic lifestyle during spring algae blooms.</title>
        <authorList>
            <person name="Avci B."/>
            <person name="Hahnke R.L."/>
            <person name="Chafee M."/>
            <person name="Fischer T."/>
            <person name="Gruber-Vodicka H."/>
            <person name="Tegetmeyer H.E."/>
            <person name="Harder J."/>
            <person name="Fuchs B.M."/>
            <person name="Amann R.I."/>
            <person name="Teeling H."/>
        </authorList>
    </citation>
    <scope>NUCLEOTIDE SEQUENCE [LARGE SCALE GENOMIC DNA]</scope>
    <source>
        <strain evidence="1 2">Hel1_31_D35</strain>
    </source>
</reference>
<dbReference type="PANTHER" id="PTHR36932">
    <property type="entry name" value="CAPSULAR POLYSACCHARIDE BIOSYNTHESIS PROTEIN"/>
    <property type="match status" value="1"/>
</dbReference>
<organism evidence="1 2">
    <name type="scientific">Reinekea forsetii</name>
    <dbReference type="NCBI Taxonomy" id="1336806"/>
    <lineage>
        <taxon>Bacteria</taxon>
        <taxon>Pseudomonadati</taxon>
        <taxon>Pseudomonadota</taxon>
        <taxon>Gammaproteobacteria</taxon>
        <taxon>Oceanospirillales</taxon>
        <taxon>Saccharospirillaceae</taxon>
        <taxon>Reinekea</taxon>
    </lineage>
</organism>
<protein>
    <submittedName>
        <fullName evidence="1">Capsular polysaccharide biosynthesis protein CapK</fullName>
    </submittedName>
</protein>
<evidence type="ECO:0000313" key="2">
    <source>
        <dbReference type="Proteomes" id="UP000229757"/>
    </source>
</evidence>
<dbReference type="EMBL" id="CP011797">
    <property type="protein sequence ID" value="ATX75437.1"/>
    <property type="molecule type" value="Genomic_DNA"/>
</dbReference>
<dbReference type="OrthoDB" id="580775at2"/>